<protein>
    <submittedName>
        <fullName evidence="1">Dehydrogenase/reductase SDR family member 1-like</fullName>
    </submittedName>
</protein>
<organism evidence="1">
    <name type="scientific">Phallusia mammillata</name>
    <dbReference type="NCBI Taxonomy" id="59560"/>
    <lineage>
        <taxon>Eukaryota</taxon>
        <taxon>Metazoa</taxon>
        <taxon>Chordata</taxon>
        <taxon>Tunicata</taxon>
        <taxon>Ascidiacea</taxon>
        <taxon>Phlebobranchia</taxon>
        <taxon>Ascidiidae</taxon>
        <taxon>Phallusia</taxon>
    </lineage>
</organism>
<dbReference type="PANTHER" id="PTHR44147">
    <property type="entry name" value="DEHYDROGENASE/REDUCTASE SDR FAMILY MEMBER 1"/>
    <property type="match status" value="1"/>
</dbReference>
<name>A0A6F9DBQ0_9ASCI</name>
<proteinExistence type="evidence at transcript level"/>
<dbReference type="PRINTS" id="PR00081">
    <property type="entry name" value="GDHRDH"/>
</dbReference>
<accession>A0A6F9DBQ0</accession>
<gene>
    <name evidence="1" type="primary">Dhrs1-002</name>
</gene>
<dbReference type="Gene3D" id="3.40.50.720">
    <property type="entry name" value="NAD(P)-binding Rossmann-like Domain"/>
    <property type="match status" value="1"/>
</dbReference>
<dbReference type="InterPro" id="IPR036291">
    <property type="entry name" value="NAD(P)-bd_dom_sf"/>
</dbReference>
<dbReference type="Pfam" id="PF00106">
    <property type="entry name" value="adh_short"/>
    <property type="match status" value="1"/>
</dbReference>
<dbReference type="InterPro" id="IPR002347">
    <property type="entry name" value="SDR_fam"/>
</dbReference>
<reference evidence="1" key="1">
    <citation type="submission" date="2020-04" db="EMBL/GenBank/DDBJ databases">
        <authorList>
            <person name="Neveu A P."/>
        </authorList>
    </citation>
    <scope>NUCLEOTIDE SEQUENCE</scope>
    <source>
        <tissue evidence="1">Whole embryo</tissue>
    </source>
</reference>
<dbReference type="AlphaFoldDB" id="A0A6F9DBQ0"/>
<evidence type="ECO:0000313" key="1">
    <source>
        <dbReference type="EMBL" id="CAB3237647.1"/>
    </source>
</evidence>
<dbReference type="PANTHER" id="PTHR44147:SF2">
    <property type="entry name" value="DEHYDROGENASE_REDUCTASE SDR FAMILY MEMBER 1"/>
    <property type="match status" value="1"/>
</dbReference>
<dbReference type="EMBL" id="LR784483">
    <property type="protein sequence ID" value="CAB3237647.1"/>
    <property type="molecule type" value="mRNA"/>
</dbReference>
<sequence>MVVFYQKISKMPKLHGQVCIVTGASRGIGKGIALQLVECGATCYITGRNIETLQSVGKECEARHCEGKLIPVECDHGKDEEVTQLFARVEAEQCGRLDLLVNNAFQAVNLITENTTKYFWDLDPFQTWDEINNVGLRNNYICATLATRLMVPKRKGLIINIGSFGGLTYLVNPVYGIGKCGNDRMASDCSVELKDKNVAFLSLWPSAVRTELMMQYMQKLEAENHPDFQKTKWIVDHGESPEYVGKCVSHLLVDKNIMKDTGKILLSCDLASKYNFVDVDGSTPISPKSFKMMAVGADQLWLTKFIPSWLRVPTWLFKWLLQLATVVQIKDKSKYE</sequence>
<dbReference type="SUPFAM" id="SSF51735">
    <property type="entry name" value="NAD(P)-binding Rossmann-fold domains"/>
    <property type="match status" value="1"/>
</dbReference>